<comment type="subcellular location">
    <subcellularLocation>
        <location evidence="1">Membrane</location>
    </subcellularLocation>
</comment>
<dbReference type="InterPro" id="IPR017972">
    <property type="entry name" value="Cyt_P450_CS"/>
</dbReference>
<keyword evidence="14" id="KW-1185">Reference proteome</keyword>
<evidence type="ECO:0000256" key="12">
    <source>
        <dbReference type="RuleBase" id="RU000461"/>
    </source>
</evidence>
<evidence type="ECO:0000256" key="7">
    <source>
        <dbReference type="ARBA" id="ARBA00023002"/>
    </source>
</evidence>
<dbReference type="InterPro" id="IPR036396">
    <property type="entry name" value="Cyt_P450_sf"/>
</dbReference>
<dbReference type="GO" id="GO:0004497">
    <property type="term" value="F:monooxygenase activity"/>
    <property type="evidence" value="ECO:0007669"/>
    <property type="project" value="UniProtKB-KW"/>
</dbReference>
<dbReference type="Pfam" id="PF00067">
    <property type="entry name" value="p450"/>
    <property type="match status" value="1"/>
</dbReference>
<dbReference type="Proteomes" id="UP001279734">
    <property type="component" value="Unassembled WGS sequence"/>
</dbReference>
<sequence length="252" mass="28447">MKGLSKEIEALLTGIIESKKRALEAGETKKDDLLGILLEKNDKEIAENGNKGTGLTIEEVIQECNLFYIAGQETTSSLLVWTLVLLGKHQNWQERARSEVLLVFGNDKPDFDKLNRLKATPMILYEVLIMRKVHKETKLKNLLIPPGTEILVSLTLLHQDRQIWGNDAKEFKPERFSRGVYAATKGQVSYIPFGWGPRICIGQNFALLEAKLVLTMILQSFSFHLSPAYVHAPYAVMTVKPQYGANIILRKL</sequence>
<name>A0AAD3SFS8_NEPGR</name>
<evidence type="ECO:0008006" key="15">
    <source>
        <dbReference type="Google" id="ProtNLM"/>
    </source>
</evidence>
<comment type="similarity">
    <text evidence="2 12">Belongs to the cytochrome P450 family.</text>
</comment>
<evidence type="ECO:0000313" key="14">
    <source>
        <dbReference type="Proteomes" id="UP001279734"/>
    </source>
</evidence>
<dbReference type="GO" id="GO:0020037">
    <property type="term" value="F:heme binding"/>
    <property type="evidence" value="ECO:0007669"/>
    <property type="project" value="InterPro"/>
</dbReference>
<keyword evidence="10" id="KW-0472">Membrane</keyword>
<keyword evidence="9 12" id="KW-0503">Monooxygenase</keyword>
<evidence type="ECO:0000256" key="2">
    <source>
        <dbReference type="ARBA" id="ARBA00010617"/>
    </source>
</evidence>
<comment type="caution">
    <text evidence="13">The sequence shown here is derived from an EMBL/GenBank/DDBJ whole genome shotgun (WGS) entry which is preliminary data.</text>
</comment>
<dbReference type="AlphaFoldDB" id="A0AAD3SFS8"/>
<keyword evidence="3 11" id="KW-0349">Heme</keyword>
<feature type="binding site" description="axial binding residue" evidence="11">
    <location>
        <position position="200"/>
    </location>
    <ligand>
        <name>heme</name>
        <dbReference type="ChEBI" id="CHEBI:30413"/>
    </ligand>
    <ligandPart>
        <name>Fe</name>
        <dbReference type="ChEBI" id="CHEBI:18248"/>
    </ligandPart>
</feature>
<evidence type="ECO:0000313" key="13">
    <source>
        <dbReference type="EMBL" id="GMH09874.1"/>
    </source>
</evidence>
<evidence type="ECO:0000256" key="11">
    <source>
        <dbReference type="PIRSR" id="PIRSR602401-1"/>
    </source>
</evidence>
<dbReference type="InterPro" id="IPR050665">
    <property type="entry name" value="Cytochrome_P450_Monooxygen"/>
</dbReference>
<dbReference type="EMBL" id="BSYO01000009">
    <property type="protein sequence ID" value="GMH09874.1"/>
    <property type="molecule type" value="Genomic_DNA"/>
</dbReference>
<dbReference type="GO" id="GO:0016705">
    <property type="term" value="F:oxidoreductase activity, acting on paired donors, with incorporation or reduction of molecular oxygen"/>
    <property type="evidence" value="ECO:0007669"/>
    <property type="project" value="InterPro"/>
</dbReference>
<evidence type="ECO:0000256" key="1">
    <source>
        <dbReference type="ARBA" id="ARBA00004370"/>
    </source>
</evidence>
<dbReference type="InterPro" id="IPR002401">
    <property type="entry name" value="Cyt_P450_E_grp-I"/>
</dbReference>
<keyword evidence="6" id="KW-1133">Transmembrane helix</keyword>
<dbReference type="GO" id="GO:0005506">
    <property type="term" value="F:iron ion binding"/>
    <property type="evidence" value="ECO:0007669"/>
    <property type="project" value="InterPro"/>
</dbReference>
<proteinExistence type="inferred from homology"/>
<dbReference type="InterPro" id="IPR001128">
    <property type="entry name" value="Cyt_P450"/>
</dbReference>
<accession>A0AAD3SFS8</accession>
<dbReference type="Gene3D" id="1.10.630.10">
    <property type="entry name" value="Cytochrome P450"/>
    <property type="match status" value="1"/>
</dbReference>
<keyword evidence="5 11" id="KW-0479">Metal-binding</keyword>
<reference evidence="13" key="1">
    <citation type="submission" date="2023-05" db="EMBL/GenBank/DDBJ databases">
        <title>Nepenthes gracilis genome sequencing.</title>
        <authorList>
            <person name="Fukushima K."/>
        </authorList>
    </citation>
    <scope>NUCLEOTIDE SEQUENCE</scope>
    <source>
        <strain evidence="13">SING2019-196</strain>
    </source>
</reference>
<evidence type="ECO:0000256" key="8">
    <source>
        <dbReference type="ARBA" id="ARBA00023004"/>
    </source>
</evidence>
<evidence type="ECO:0000256" key="4">
    <source>
        <dbReference type="ARBA" id="ARBA00022692"/>
    </source>
</evidence>
<evidence type="ECO:0000256" key="9">
    <source>
        <dbReference type="ARBA" id="ARBA00023033"/>
    </source>
</evidence>
<dbReference type="PROSITE" id="PS00086">
    <property type="entry name" value="CYTOCHROME_P450"/>
    <property type="match status" value="1"/>
</dbReference>
<dbReference type="PANTHER" id="PTHR24282:SF255">
    <property type="entry name" value="CYTOCHROME P450 72A11-RELATED"/>
    <property type="match status" value="1"/>
</dbReference>
<keyword evidence="8 11" id="KW-0408">Iron</keyword>
<dbReference type="PRINTS" id="PR00463">
    <property type="entry name" value="EP450I"/>
</dbReference>
<dbReference type="PRINTS" id="PR00385">
    <property type="entry name" value="P450"/>
</dbReference>
<evidence type="ECO:0000256" key="3">
    <source>
        <dbReference type="ARBA" id="ARBA00022617"/>
    </source>
</evidence>
<protein>
    <recommendedName>
        <fullName evidence="15">11-oxo-beta-amyrin 30-oxidase</fullName>
    </recommendedName>
</protein>
<evidence type="ECO:0000256" key="5">
    <source>
        <dbReference type="ARBA" id="ARBA00022723"/>
    </source>
</evidence>
<organism evidence="13 14">
    <name type="scientific">Nepenthes gracilis</name>
    <name type="common">Slender pitcher plant</name>
    <dbReference type="NCBI Taxonomy" id="150966"/>
    <lineage>
        <taxon>Eukaryota</taxon>
        <taxon>Viridiplantae</taxon>
        <taxon>Streptophyta</taxon>
        <taxon>Embryophyta</taxon>
        <taxon>Tracheophyta</taxon>
        <taxon>Spermatophyta</taxon>
        <taxon>Magnoliopsida</taxon>
        <taxon>eudicotyledons</taxon>
        <taxon>Gunneridae</taxon>
        <taxon>Pentapetalae</taxon>
        <taxon>Caryophyllales</taxon>
        <taxon>Nepenthaceae</taxon>
        <taxon>Nepenthes</taxon>
    </lineage>
</organism>
<dbReference type="GO" id="GO:0016020">
    <property type="term" value="C:membrane"/>
    <property type="evidence" value="ECO:0007669"/>
    <property type="project" value="UniProtKB-SubCell"/>
</dbReference>
<comment type="cofactor">
    <cofactor evidence="11">
        <name>heme</name>
        <dbReference type="ChEBI" id="CHEBI:30413"/>
    </cofactor>
</comment>
<keyword evidence="4" id="KW-0812">Transmembrane</keyword>
<dbReference type="SUPFAM" id="SSF48264">
    <property type="entry name" value="Cytochrome P450"/>
    <property type="match status" value="1"/>
</dbReference>
<evidence type="ECO:0000256" key="6">
    <source>
        <dbReference type="ARBA" id="ARBA00022989"/>
    </source>
</evidence>
<keyword evidence="7 12" id="KW-0560">Oxidoreductase</keyword>
<evidence type="ECO:0000256" key="10">
    <source>
        <dbReference type="ARBA" id="ARBA00023136"/>
    </source>
</evidence>
<dbReference type="PANTHER" id="PTHR24282">
    <property type="entry name" value="CYTOCHROME P450 FAMILY MEMBER"/>
    <property type="match status" value="1"/>
</dbReference>
<gene>
    <name evidence="13" type="ORF">Nepgr_011715</name>
</gene>